<proteinExistence type="predicted"/>
<evidence type="ECO:0000313" key="2">
    <source>
        <dbReference type="Proteomes" id="UP001385809"/>
    </source>
</evidence>
<dbReference type="EMBL" id="JBBEGN010000002">
    <property type="protein sequence ID" value="MEJ2867474.1"/>
    <property type="molecule type" value="Genomic_DNA"/>
</dbReference>
<dbReference type="Proteomes" id="UP001385809">
    <property type="component" value="Unassembled WGS sequence"/>
</dbReference>
<sequence length="88" mass="9239">MTEYRVHLVTDLMRLDEDGLDDLLRRLAEVGGVPSAPTGALEVTGSTEAPDARAAVDVVGRVLEHALHAMNRPCTVVGVQAGAVGPHD</sequence>
<reference evidence="1 2" key="1">
    <citation type="submission" date="2024-03" db="EMBL/GenBank/DDBJ databases">
        <title>Actinomycetospora sp. OC33-EN08, a novel actinomycete isolated from wild orchid (Aerides multiflora).</title>
        <authorList>
            <person name="Suriyachadkun C."/>
        </authorList>
    </citation>
    <scope>NUCLEOTIDE SEQUENCE [LARGE SCALE GENOMIC DNA]</scope>
    <source>
        <strain evidence="1 2">OC33-EN08</strain>
    </source>
</reference>
<gene>
    <name evidence="1" type="ORF">WCD74_06835</name>
</gene>
<keyword evidence="2" id="KW-1185">Reference proteome</keyword>
<protein>
    <submittedName>
        <fullName evidence="1">Uncharacterized protein</fullName>
    </submittedName>
</protein>
<dbReference type="RefSeq" id="WP_337694076.1">
    <property type="nucleotide sequence ID" value="NZ_JBBEGN010000002.1"/>
</dbReference>
<organism evidence="1 2">
    <name type="scientific">Actinomycetospora aurantiaca</name>
    <dbReference type="NCBI Taxonomy" id="3129233"/>
    <lineage>
        <taxon>Bacteria</taxon>
        <taxon>Bacillati</taxon>
        <taxon>Actinomycetota</taxon>
        <taxon>Actinomycetes</taxon>
        <taxon>Pseudonocardiales</taxon>
        <taxon>Pseudonocardiaceae</taxon>
        <taxon>Actinomycetospora</taxon>
    </lineage>
</organism>
<comment type="caution">
    <text evidence="1">The sequence shown here is derived from an EMBL/GenBank/DDBJ whole genome shotgun (WGS) entry which is preliminary data.</text>
</comment>
<evidence type="ECO:0000313" key="1">
    <source>
        <dbReference type="EMBL" id="MEJ2867474.1"/>
    </source>
</evidence>
<name>A0ABU8MJG6_9PSEU</name>
<accession>A0ABU8MJG6</accession>